<evidence type="ECO:0000256" key="1">
    <source>
        <dbReference type="SAM" id="MobiDB-lite"/>
    </source>
</evidence>
<dbReference type="InterPro" id="IPR046036">
    <property type="entry name" value="DUF5994"/>
</dbReference>
<sequence>MRFLRRPAPAGWSTPVEEGTADRGDNQQALRAAKLPVTYPLRGRRKVDSLRLSVARELGREIDGAWWPRTDRMTNELPGLIAVLTPLLGEIGSINVNWPPLQRPPDFNWRGWEHKRQHVMTVNGAQARANFLIVPYATYTALALMVLRRAADLPVESADQTKPAFLAAGSILQAVRQQLAAGAH</sequence>
<dbReference type="AlphaFoldDB" id="A0A7I7YRR0"/>
<keyword evidence="3" id="KW-1185">Reference proteome</keyword>
<dbReference type="EMBL" id="AP022614">
    <property type="protein sequence ID" value="BBZ44440.1"/>
    <property type="molecule type" value="Genomic_DNA"/>
</dbReference>
<organism evidence="2 3">
    <name type="scientific">Mycobacterium parmense</name>
    <dbReference type="NCBI Taxonomy" id="185642"/>
    <lineage>
        <taxon>Bacteria</taxon>
        <taxon>Bacillati</taxon>
        <taxon>Actinomycetota</taxon>
        <taxon>Actinomycetes</taxon>
        <taxon>Mycobacteriales</taxon>
        <taxon>Mycobacteriaceae</taxon>
        <taxon>Mycobacterium</taxon>
        <taxon>Mycobacterium simiae complex</taxon>
    </lineage>
</organism>
<evidence type="ECO:0000313" key="2">
    <source>
        <dbReference type="EMBL" id="BBZ44440.1"/>
    </source>
</evidence>
<protein>
    <submittedName>
        <fullName evidence="2">Uncharacterized protein</fullName>
    </submittedName>
</protein>
<accession>A0A7I7YRR0</accession>
<feature type="region of interest" description="Disordered" evidence="1">
    <location>
        <begin position="1"/>
        <end position="24"/>
    </location>
</feature>
<gene>
    <name evidence="2" type="ORF">MPRM_17210</name>
</gene>
<dbReference type="Pfam" id="PF19457">
    <property type="entry name" value="DUF5994"/>
    <property type="match status" value="1"/>
</dbReference>
<name>A0A7I7YRR0_9MYCO</name>
<evidence type="ECO:0000313" key="3">
    <source>
        <dbReference type="Proteomes" id="UP000467105"/>
    </source>
</evidence>
<dbReference type="Proteomes" id="UP000467105">
    <property type="component" value="Chromosome"/>
</dbReference>
<reference evidence="2 3" key="1">
    <citation type="journal article" date="2019" name="Emerg. Microbes Infect.">
        <title>Comprehensive subspecies identification of 175 nontuberculous mycobacteria species based on 7547 genomic profiles.</title>
        <authorList>
            <person name="Matsumoto Y."/>
            <person name="Kinjo T."/>
            <person name="Motooka D."/>
            <person name="Nabeya D."/>
            <person name="Jung N."/>
            <person name="Uechi K."/>
            <person name="Horii T."/>
            <person name="Iida T."/>
            <person name="Fujita J."/>
            <person name="Nakamura S."/>
        </authorList>
    </citation>
    <scope>NUCLEOTIDE SEQUENCE [LARGE SCALE GENOMIC DNA]</scope>
    <source>
        <strain evidence="2 3">JCM 14742</strain>
    </source>
</reference>
<proteinExistence type="predicted"/>